<dbReference type="EMBL" id="QPMH01000001">
    <property type="protein sequence ID" value="RDD63815.1"/>
    <property type="molecule type" value="Genomic_DNA"/>
</dbReference>
<organism evidence="1 2">
    <name type="scientific">Ferruginivarius sediminum</name>
    <dbReference type="NCBI Taxonomy" id="2661937"/>
    <lineage>
        <taxon>Bacteria</taxon>
        <taxon>Pseudomonadati</taxon>
        <taxon>Pseudomonadota</taxon>
        <taxon>Alphaproteobacteria</taxon>
        <taxon>Rhodospirillales</taxon>
        <taxon>Rhodospirillaceae</taxon>
        <taxon>Ferruginivarius</taxon>
    </lineage>
</organism>
<proteinExistence type="predicted"/>
<comment type="caution">
    <text evidence="1">The sequence shown here is derived from an EMBL/GenBank/DDBJ whole genome shotgun (WGS) entry which is preliminary data.</text>
</comment>
<dbReference type="AlphaFoldDB" id="A0A369THF8"/>
<accession>A0A369THF8</accession>
<evidence type="ECO:0000313" key="1">
    <source>
        <dbReference type="EMBL" id="RDD63815.1"/>
    </source>
</evidence>
<protein>
    <submittedName>
        <fullName evidence="1">Uncharacterized protein</fullName>
    </submittedName>
</protein>
<sequence length="87" mass="9791">MMSEQSNRPNAAADQRNPLYRHVCEFEEPLVTLDGAVAALMEVYQREPRSRHAEAVQYLLNDIEETTAVLRSKFNELHEASSGTGEA</sequence>
<gene>
    <name evidence="1" type="ORF">DRB17_01210</name>
</gene>
<keyword evidence="2" id="KW-1185">Reference proteome</keyword>
<dbReference type="Proteomes" id="UP000253941">
    <property type="component" value="Unassembled WGS sequence"/>
</dbReference>
<evidence type="ECO:0000313" key="2">
    <source>
        <dbReference type="Proteomes" id="UP000253941"/>
    </source>
</evidence>
<reference evidence="1 2" key="1">
    <citation type="submission" date="2018-07" db="EMBL/GenBank/DDBJ databases">
        <title>Venubactetium sediminum gen. nov., sp. nov., isolated from a marine solar saltern.</title>
        <authorList>
            <person name="Wang S."/>
        </authorList>
    </citation>
    <scope>NUCLEOTIDE SEQUENCE [LARGE SCALE GENOMIC DNA]</scope>
    <source>
        <strain evidence="1 2">WD2A32</strain>
    </source>
</reference>
<name>A0A369THF8_9PROT</name>